<evidence type="ECO:0000256" key="1">
    <source>
        <dbReference type="SAM" id="SignalP"/>
    </source>
</evidence>
<gene>
    <name evidence="2" type="ORF">EIB73_11395</name>
</gene>
<keyword evidence="3" id="KW-1185">Reference proteome</keyword>
<feature type="signal peptide" evidence="1">
    <location>
        <begin position="1"/>
        <end position="24"/>
    </location>
</feature>
<keyword evidence="1" id="KW-0732">Signal</keyword>
<feature type="chain" id="PRO_5018243666" description="DUF4292 domain-containing protein" evidence="1">
    <location>
        <begin position="25"/>
        <end position="260"/>
    </location>
</feature>
<organism evidence="2 3">
    <name type="scientific">Kaistella carnis</name>
    <dbReference type="NCBI Taxonomy" id="1241979"/>
    <lineage>
        <taxon>Bacteria</taxon>
        <taxon>Pseudomonadati</taxon>
        <taxon>Bacteroidota</taxon>
        <taxon>Flavobacteriia</taxon>
        <taxon>Flavobacteriales</taxon>
        <taxon>Weeksellaceae</taxon>
        <taxon>Chryseobacterium group</taxon>
        <taxon>Kaistella</taxon>
    </lineage>
</organism>
<name>A0A3G8XMI1_9FLAO</name>
<dbReference type="EMBL" id="CP034159">
    <property type="protein sequence ID" value="AZI33753.1"/>
    <property type="molecule type" value="Genomic_DNA"/>
</dbReference>
<dbReference type="KEGG" id="ccas:EIB73_11395"/>
<evidence type="ECO:0000313" key="3">
    <source>
        <dbReference type="Proteomes" id="UP000270185"/>
    </source>
</evidence>
<dbReference type="PROSITE" id="PS51257">
    <property type="entry name" value="PROKAR_LIPOPROTEIN"/>
    <property type="match status" value="1"/>
</dbReference>
<evidence type="ECO:0008006" key="4">
    <source>
        <dbReference type="Google" id="ProtNLM"/>
    </source>
</evidence>
<evidence type="ECO:0000313" key="2">
    <source>
        <dbReference type="EMBL" id="AZI33753.1"/>
    </source>
</evidence>
<proteinExistence type="predicted"/>
<reference evidence="3" key="1">
    <citation type="submission" date="2018-11" db="EMBL/GenBank/DDBJ databases">
        <title>Proposal to divide the Flavobacteriaceae and reorganize its genera based on Amino Acid Identity values calculated from whole genome sequences.</title>
        <authorList>
            <person name="Nicholson A.C."/>
            <person name="Gulvik C.A."/>
            <person name="Whitney A.M."/>
            <person name="Humrighouse B.W."/>
            <person name="Bell M."/>
            <person name="Holmes B."/>
            <person name="Steigerwalt A.G."/>
            <person name="Villarma A."/>
            <person name="Sheth M."/>
            <person name="Batra D."/>
            <person name="Pryor J."/>
            <person name="Bernardet J.-F."/>
            <person name="Hugo C."/>
            <person name="Kampfer P."/>
            <person name="Newman J.D."/>
            <person name="McQuiston J.R."/>
        </authorList>
    </citation>
    <scope>NUCLEOTIDE SEQUENCE [LARGE SCALE GENOMIC DNA]</scope>
    <source>
        <strain evidence="3">G0081</strain>
    </source>
</reference>
<dbReference type="AlphaFoldDB" id="A0A3G8XMI1"/>
<protein>
    <recommendedName>
        <fullName evidence="4">DUF4292 domain-containing protein</fullName>
    </recommendedName>
</protein>
<accession>A0A3G8XMI1</accession>
<dbReference type="Proteomes" id="UP000270185">
    <property type="component" value="Chromosome"/>
</dbReference>
<sequence length="260" mass="29359">MMKKISLWVSGLLLIVLQSCSVNTETTYYNDSASSMESNILIDKGMLSMMNMMNNGSEKAPTFSKLSTDWKSLYDLQKDGLITLNKDSVNVLHKMFLKLNKDKGEIYGVSLKYDKLLPAEVTTLLSQSKALQRMPLQNIATWNGKTLTIDTDKFNSVQFLNKMENVADNKESSTPANKSDSIAAYGQKMAENMVGMMKMFPVNFSNTIKFQKPIKSIVGKHDFVKQIDKKTIQINLRSNDLLDEKNALKDKDKKIIITTE</sequence>
<dbReference type="OrthoDB" id="1241134at2"/>